<feature type="region of interest" description="Disordered" evidence="1">
    <location>
        <begin position="32"/>
        <end position="60"/>
    </location>
</feature>
<dbReference type="EMBL" id="VSRR010029479">
    <property type="protein sequence ID" value="MPC69477.1"/>
    <property type="molecule type" value="Genomic_DNA"/>
</dbReference>
<protein>
    <submittedName>
        <fullName evidence="2">Uncharacterized protein</fullName>
    </submittedName>
</protein>
<evidence type="ECO:0000256" key="1">
    <source>
        <dbReference type="SAM" id="MobiDB-lite"/>
    </source>
</evidence>
<keyword evidence="3" id="KW-1185">Reference proteome</keyword>
<name>A0A5B7HJR2_PORTR</name>
<evidence type="ECO:0000313" key="2">
    <source>
        <dbReference type="EMBL" id="MPC69477.1"/>
    </source>
</evidence>
<dbReference type="AlphaFoldDB" id="A0A5B7HJR2"/>
<evidence type="ECO:0000313" key="3">
    <source>
        <dbReference type="Proteomes" id="UP000324222"/>
    </source>
</evidence>
<comment type="caution">
    <text evidence="2">The sequence shown here is derived from an EMBL/GenBank/DDBJ whole genome shotgun (WGS) entry which is preliminary data.</text>
</comment>
<dbReference type="Proteomes" id="UP000324222">
    <property type="component" value="Unassembled WGS sequence"/>
</dbReference>
<proteinExistence type="predicted"/>
<organism evidence="2 3">
    <name type="scientific">Portunus trituberculatus</name>
    <name type="common">Swimming crab</name>
    <name type="synonym">Neptunus trituberculatus</name>
    <dbReference type="NCBI Taxonomy" id="210409"/>
    <lineage>
        <taxon>Eukaryota</taxon>
        <taxon>Metazoa</taxon>
        <taxon>Ecdysozoa</taxon>
        <taxon>Arthropoda</taxon>
        <taxon>Crustacea</taxon>
        <taxon>Multicrustacea</taxon>
        <taxon>Malacostraca</taxon>
        <taxon>Eumalacostraca</taxon>
        <taxon>Eucarida</taxon>
        <taxon>Decapoda</taxon>
        <taxon>Pleocyemata</taxon>
        <taxon>Brachyura</taxon>
        <taxon>Eubrachyura</taxon>
        <taxon>Portunoidea</taxon>
        <taxon>Portunidae</taxon>
        <taxon>Portuninae</taxon>
        <taxon>Portunus</taxon>
    </lineage>
</organism>
<accession>A0A5B7HJR2</accession>
<reference evidence="2 3" key="1">
    <citation type="submission" date="2019-05" db="EMBL/GenBank/DDBJ databases">
        <title>Another draft genome of Portunus trituberculatus and its Hox gene families provides insights of decapod evolution.</title>
        <authorList>
            <person name="Jeong J.-H."/>
            <person name="Song I."/>
            <person name="Kim S."/>
            <person name="Choi T."/>
            <person name="Kim D."/>
            <person name="Ryu S."/>
            <person name="Kim W."/>
        </authorList>
    </citation>
    <scope>NUCLEOTIDE SEQUENCE [LARGE SCALE GENOMIC DNA]</scope>
    <source>
        <tissue evidence="2">Muscle</tissue>
    </source>
</reference>
<sequence length="60" mass="6789">MGDKSRGMKKETAVRERCEDLKYIRTYCGDEEHEKGKNAKQKHKRGEKGAGGETEAYIVG</sequence>
<gene>
    <name evidence="2" type="ORF">E2C01_063703</name>
</gene>